<dbReference type="Proteomes" id="UP000054485">
    <property type="component" value="Unassembled WGS sequence"/>
</dbReference>
<dbReference type="HOGENOM" id="CLU_2086376_0_0_1"/>
<dbReference type="EMBL" id="KN835558">
    <property type="protein sequence ID" value="KIK36122.1"/>
    <property type="molecule type" value="Genomic_DNA"/>
</dbReference>
<sequence length="117" mass="13332">MHNVLATMGTGLITPAPTFRPRIVSITLKADRDQHGHCRLILPHVISRNAAYTRLARYDMTRIRVNQCCTARPSNSSYQLRARFLQGRTHNRFQDIDTAASLLHQALALRLQPHPDH</sequence>
<evidence type="ECO:0000313" key="1">
    <source>
        <dbReference type="EMBL" id="KIK36122.1"/>
    </source>
</evidence>
<reference evidence="1 2" key="1">
    <citation type="submission" date="2014-04" db="EMBL/GenBank/DDBJ databases">
        <authorList>
            <consortium name="DOE Joint Genome Institute"/>
            <person name="Kuo A."/>
            <person name="Ruytinx J."/>
            <person name="Rineau F."/>
            <person name="Colpaert J."/>
            <person name="Kohler A."/>
            <person name="Nagy L.G."/>
            <person name="Floudas D."/>
            <person name="Copeland A."/>
            <person name="Barry K.W."/>
            <person name="Cichocki N."/>
            <person name="Veneault-Fourrey C."/>
            <person name="LaButti K."/>
            <person name="Lindquist E.A."/>
            <person name="Lipzen A."/>
            <person name="Lundell T."/>
            <person name="Morin E."/>
            <person name="Murat C."/>
            <person name="Sun H."/>
            <person name="Tunlid A."/>
            <person name="Henrissat B."/>
            <person name="Grigoriev I.V."/>
            <person name="Hibbett D.S."/>
            <person name="Martin F."/>
            <person name="Nordberg H.P."/>
            <person name="Cantor M.N."/>
            <person name="Hua S.X."/>
        </authorList>
    </citation>
    <scope>NUCLEOTIDE SEQUENCE [LARGE SCALE GENOMIC DNA]</scope>
    <source>
        <strain evidence="1 2">UH-Slu-Lm8-n1</strain>
    </source>
</reference>
<proteinExistence type="predicted"/>
<evidence type="ECO:0000313" key="2">
    <source>
        <dbReference type="Proteomes" id="UP000054485"/>
    </source>
</evidence>
<protein>
    <submittedName>
        <fullName evidence="1">Uncharacterized protein</fullName>
    </submittedName>
</protein>
<dbReference type="AlphaFoldDB" id="A0A0D0AP37"/>
<name>A0A0D0AP37_9AGAM</name>
<dbReference type="InParanoid" id="A0A0D0AP37"/>
<gene>
    <name evidence="1" type="ORF">CY34DRAFT_16595</name>
</gene>
<organism evidence="1 2">
    <name type="scientific">Suillus luteus UH-Slu-Lm8-n1</name>
    <dbReference type="NCBI Taxonomy" id="930992"/>
    <lineage>
        <taxon>Eukaryota</taxon>
        <taxon>Fungi</taxon>
        <taxon>Dikarya</taxon>
        <taxon>Basidiomycota</taxon>
        <taxon>Agaricomycotina</taxon>
        <taxon>Agaricomycetes</taxon>
        <taxon>Agaricomycetidae</taxon>
        <taxon>Boletales</taxon>
        <taxon>Suillineae</taxon>
        <taxon>Suillaceae</taxon>
        <taxon>Suillus</taxon>
    </lineage>
</organism>
<keyword evidence="2" id="KW-1185">Reference proteome</keyword>
<reference evidence="2" key="2">
    <citation type="submission" date="2015-01" db="EMBL/GenBank/DDBJ databases">
        <title>Evolutionary Origins and Diversification of the Mycorrhizal Mutualists.</title>
        <authorList>
            <consortium name="DOE Joint Genome Institute"/>
            <consortium name="Mycorrhizal Genomics Consortium"/>
            <person name="Kohler A."/>
            <person name="Kuo A."/>
            <person name="Nagy L.G."/>
            <person name="Floudas D."/>
            <person name="Copeland A."/>
            <person name="Barry K.W."/>
            <person name="Cichocki N."/>
            <person name="Veneault-Fourrey C."/>
            <person name="LaButti K."/>
            <person name="Lindquist E.A."/>
            <person name="Lipzen A."/>
            <person name="Lundell T."/>
            <person name="Morin E."/>
            <person name="Murat C."/>
            <person name="Riley R."/>
            <person name="Ohm R."/>
            <person name="Sun H."/>
            <person name="Tunlid A."/>
            <person name="Henrissat B."/>
            <person name="Grigoriev I.V."/>
            <person name="Hibbett D.S."/>
            <person name="Martin F."/>
        </authorList>
    </citation>
    <scope>NUCLEOTIDE SEQUENCE [LARGE SCALE GENOMIC DNA]</scope>
    <source>
        <strain evidence="2">UH-Slu-Lm8-n1</strain>
    </source>
</reference>
<accession>A0A0D0AP37</accession>